<dbReference type="PANTHER" id="PTHR31749">
    <property type="entry name" value="KINETOCHORE-ASSOCIATED PROTEIN NSL1 HOMOLOG"/>
    <property type="match status" value="1"/>
</dbReference>
<gene>
    <name evidence="2" type="ORF">BJX66DRAFT_308916</name>
</gene>
<dbReference type="PANTHER" id="PTHR31749:SF3">
    <property type="entry name" value="KINETOCHORE-ASSOCIATED PROTEIN NSL1 HOMOLOG"/>
    <property type="match status" value="1"/>
</dbReference>
<comment type="caution">
    <text evidence="2">The sequence shown here is derived from an EMBL/GenBank/DDBJ whole genome shotgun (WGS) entry which is preliminary data.</text>
</comment>
<dbReference type="Pfam" id="PF08641">
    <property type="entry name" value="Mis14"/>
    <property type="match status" value="1"/>
</dbReference>
<dbReference type="InterPro" id="IPR013950">
    <property type="entry name" value="Mis14/Nsl1"/>
</dbReference>
<evidence type="ECO:0000313" key="2">
    <source>
        <dbReference type="EMBL" id="KAL2788480.1"/>
    </source>
</evidence>
<sequence length="283" mass="31004">MDSSHYRKIDLQSSADFTYLHGNAIALSRQKLDLHLPPSANPDDGPDPMRERVRELVDDFINRTFSSASASIAINGLDSSSPEFPFPGGLTAPAETVEYEPYDAKLAARVSSLYAQLESLTTTVAQLRRDAPGKAARQYAEQLNKAIEEDDKDLDEEEEGGEDEDDGNQDKNYDADMPDTTQPQQVDAASTTAQRRRRKPRKGSSVWNLDIPLGTENEAERWANGEIAELYEDALRAILRLQGEAAAGENAETQSDGLDGNALASTVGKAERASRAVEFVEEV</sequence>
<dbReference type="EMBL" id="JBFTWV010000079">
    <property type="protein sequence ID" value="KAL2788480.1"/>
    <property type="molecule type" value="Genomic_DNA"/>
</dbReference>
<protein>
    <submittedName>
        <fullName evidence="2">Kinetochore protein Mis14 like-domain-containing protein</fullName>
    </submittedName>
</protein>
<organism evidence="2 3">
    <name type="scientific">Aspergillus keveii</name>
    <dbReference type="NCBI Taxonomy" id="714993"/>
    <lineage>
        <taxon>Eukaryota</taxon>
        <taxon>Fungi</taxon>
        <taxon>Dikarya</taxon>
        <taxon>Ascomycota</taxon>
        <taxon>Pezizomycotina</taxon>
        <taxon>Eurotiomycetes</taxon>
        <taxon>Eurotiomycetidae</taxon>
        <taxon>Eurotiales</taxon>
        <taxon>Aspergillaceae</taxon>
        <taxon>Aspergillus</taxon>
        <taxon>Aspergillus subgen. Nidulantes</taxon>
    </lineage>
</organism>
<evidence type="ECO:0000256" key="1">
    <source>
        <dbReference type="SAM" id="MobiDB-lite"/>
    </source>
</evidence>
<proteinExistence type="predicted"/>
<feature type="compositionally biased region" description="Polar residues" evidence="1">
    <location>
        <begin position="179"/>
        <end position="193"/>
    </location>
</feature>
<accession>A0ABR4FYY1</accession>
<reference evidence="2 3" key="1">
    <citation type="submission" date="2024-07" db="EMBL/GenBank/DDBJ databases">
        <title>Section-level genome sequencing and comparative genomics of Aspergillus sections Usti and Cavernicolus.</title>
        <authorList>
            <consortium name="Lawrence Berkeley National Laboratory"/>
            <person name="Nybo J.L."/>
            <person name="Vesth T.C."/>
            <person name="Theobald S."/>
            <person name="Frisvad J.C."/>
            <person name="Larsen T.O."/>
            <person name="Kjaerboelling I."/>
            <person name="Rothschild-Mancinelli K."/>
            <person name="Lyhne E.K."/>
            <person name="Kogle M.E."/>
            <person name="Barry K."/>
            <person name="Clum A."/>
            <person name="Na H."/>
            <person name="Ledsgaard L."/>
            <person name="Lin J."/>
            <person name="Lipzen A."/>
            <person name="Kuo A."/>
            <person name="Riley R."/>
            <person name="Mondo S."/>
            <person name="Labutti K."/>
            <person name="Haridas S."/>
            <person name="Pangalinan J."/>
            <person name="Salamov A.A."/>
            <person name="Simmons B.A."/>
            <person name="Magnuson J.K."/>
            <person name="Chen J."/>
            <person name="Drula E."/>
            <person name="Henrissat B."/>
            <person name="Wiebenga A."/>
            <person name="Lubbers R.J."/>
            <person name="Gomes A.C."/>
            <person name="Makela M.R."/>
            <person name="Stajich J."/>
            <person name="Grigoriev I.V."/>
            <person name="Mortensen U.H."/>
            <person name="De Vries R.P."/>
            <person name="Baker S.E."/>
            <person name="Andersen M.R."/>
        </authorList>
    </citation>
    <scope>NUCLEOTIDE SEQUENCE [LARGE SCALE GENOMIC DNA]</scope>
    <source>
        <strain evidence="2 3">CBS 209.92</strain>
    </source>
</reference>
<name>A0ABR4FYY1_9EURO</name>
<keyword evidence="3" id="KW-1185">Reference proteome</keyword>
<feature type="region of interest" description="Disordered" evidence="1">
    <location>
        <begin position="145"/>
        <end position="209"/>
    </location>
</feature>
<feature type="compositionally biased region" description="Acidic residues" evidence="1">
    <location>
        <begin position="148"/>
        <end position="167"/>
    </location>
</feature>
<evidence type="ECO:0000313" key="3">
    <source>
        <dbReference type="Proteomes" id="UP001610563"/>
    </source>
</evidence>
<dbReference type="Proteomes" id="UP001610563">
    <property type="component" value="Unassembled WGS sequence"/>
</dbReference>